<organism evidence="9 10">
    <name type="scientific">Alteribacillus iranensis</name>
    <dbReference type="NCBI Taxonomy" id="930128"/>
    <lineage>
        <taxon>Bacteria</taxon>
        <taxon>Bacillati</taxon>
        <taxon>Bacillota</taxon>
        <taxon>Bacilli</taxon>
        <taxon>Bacillales</taxon>
        <taxon>Bacillaceae</taxon>
        <taxon>Alteribacillus</taxon>
    </lineage>
</organism>
<comment type="subcellular location">
    <subcellularLocation>
        <location evidence="1">Cell membrane</location>
        <topology evidence="1">Multi-pass membrane protein</topology>
    </subcellularLocation>
</comment>
<keyword evidence="2" id="KW-0813">Transport</keyword>
<sequence length="394" mass="42734">MDKRVYLFMMVAFVTGMVELIIGGILDLVAEDLHVSIGQAGLLITVFSISFALSAPILLVATSKMERKRLTLLSLLVFLLGNLAVVMSSSYAMLILARILSAASGSLLLVLCVTMASRIVTEPYRGRAIGIVFMGVSGSLVFGIPFGVFLGNAFGWRTPFLLIMILTAISMACVYVLMEKMEPRPQVSLRQQLATLRMRPVLFAQLTSFIFFVGHYTLYGYLTPFSKMTMGLDGTWVSIVYLVFGVAAVTGGGLGGMLSDRLGSRRTILFVVAMFAISLFVIPYTTFALPVFLILLIIWSALSWALTPAMQSHLIETSPETADIQQSLNNSSLHLGIAFGSLSGSIVIEQSSVDMNPTVGGVFVLLALGAAIISIKAAQRRHIDMENTYEKTRA</sequence>
<feature type="transmembrane region" description="Helical" evidence="7">
    <location>
        <begin position="234"/>
        <end position="255"/>
    </location>
</feature>
<feature type="transmembrane region" description="Helical" evidence="7">
    <location>
        <begin position="128"/>
        <end position="154"/>
    </location>
</feature>
<feature type="transmembrane region" description="Helical" evidence="7">
    <location>
        <begin position="36"/>
        <end position="58"/>
    </location>
</feature>
<dbReference type="Pfam" id="PF07690">
    <property type="entry name" value="MFS_1"/>
    <property type="match status" value="1"/>
</dbReference>
<protein>
    <submittedName>
        <fullName evidence="9">MFS transporter, DHA1 family, purine base/nucleoside efflux pump</fullName>
    </submittedName>
</protein>
<dbReference type="RefSeq" id="WP_091660589.1">
    <property type="nucleotide sequence ID" value="NZ_FONT01000003.1"/>
</dbReference>
<dbReference type="STRING" id="930128.SAMN05192532_103294"/>
<accession>A0A1I2D0H0</accession>
<evidence type="ECO:0000256" key="2">
    <source>
        <dbReference type="ARBA" id="ARBA00022448"/>
    </source>
</evidence>
<evidence type="ECO:0000256" key="4">
    <source>
        <dbReference type="ARBA" id="ARBA00022692"/>
    </source>
</evidence>
<reference evidence="9 10" key="1">
    <citation type="submission" date="2016-10" db="EMBL/GenBank/DDBJ databases">
        <authorList>
            <person name="de Groot N.N."/>
        </authorList>
    </citation>
    <scope>NUCLEOTIDE SEQUENCE [LARGE SCALE GENOMIC DNA]</scope>
    <source>
        <strain evidence="9 10">DSM 23995</strain>
    </source>
</reference>
<dbReference type="EMBL" id="FONT01000003">
    <property type="protein sequence ID" value="SFE73480.1"/>
    <property type="molecule type" value="Genomic_DNA"/>
</dbReference>
<dbReference type="InterPro" id="IPR020846">
    <property type="entry name" value="MFS_dom"/>
</dbReference>
<evidence type="ECO:0000256" key="1">
    <source>
        <dbReference type="ARBA" id="ARBA00004651"/>
    </source>
</evidence>
<keyword evidence="10" id="KW-1185">Reference proteome</keyword>
<dbReference type="CDD" id="cd17324">
    <property type="entry name" value="MFS_NepI_like"/>
    <property type="match status" value="1"/>
</dbReference>
<dbReference type="PANTHER" id="PTHR43124:SF10">
    <property type="entry name" value="PURINE EFFLUX PUMP PBUE"/>
    <property type="match status" value="1"/>
</dbReference>
<feature type="transmembrane region" description="Helical" evidence="7">
    <location>
        <begin position="267"/>
        <end position="285"/>
    </location>
</feature>
<feature type="transmembrane region" description="Helical" evidence="7">
    <location>
        <begin position="360"/>
        <end position="378"/>
    </location>
</feature>
<evidence type="ECO:0000259" key="8">
    <source>
        <dbReference type="PROSITE" id="PS50850"/>
    </source>
</evidence>
<dbReference type="GO" id="GO:0022857">
    <property type="term" value="F:transmembrane transporter activity"/>
    <property type="evidence" value="ECO:0007669"/>
    <property type="project" value="InterPro"/>
</dbReference>
<evidence type="ECO:0000313" key="9">
    <source>
        <dbReference type="EMBL" id="SFE73480.1"/>
    </source>
</evidence>
<dbReference type="Proteomes" id="UP000199516">
    <property type="component" value="Unassembled WGS sequence"/>
</dbReference>
<dbReference type="PANTHER" id="PTHR43124">
    <property type="entry name" value="PURINE EFFLUX PUMP PBUE"/>
    <property type="match status" value="1"/>
</dbReference>
<feature type="transmembrane region" description="Helical" evidence="7">
    <location>
        <begin position="95"/>
        <end position="116"/>
    </location>
</feature>
<dbReference type="GO" id="GO:0005886">
    <property type="term" value="C:plasma membrane"/>
    <property type="evidence" value="ECO:0007669"/>
    <property type="project" value="UniProtKB-SubCell"/>
</dbReference>
<dbReference type="InterPro" id="IPR011701">
    <property type="entry name" value="MFS"/>
</dbReference>
<evidence type="ECO:0000256" key="3">
    <source>
        <dbReference type="ARBA" id="ARBA00022475"/>
    </source>
</evidence>
<feature type="transmembrane region" description="Helical" evidence="7">
    <location>
        <begin position="7"/>
        <end position="30"/>
    </location>
</feature>
<proteinExistence type="predicted"/>
<dbReference type="OrthoDB" id="2727100at2"/>
<dbReference type="Gene3D" id="1.20.1250.20">
    <property type="entry name" value="MFS general substrate transporter like domains"/>
    <property type="match status" value="2"/>
</dbReference>
<evidence type="ECO:0000256" key="6">
    <source>
        <dbReference type="ARBA" id="ARBA00023136"/>
    </source>
</evidence>
<gene>
    <name evidence="9" type="ORF">SAMN05192532_103294</name>
</gene>
<name>A0A1I2D0H0_9BACI</name>
<keyword evidence="5 7" id="KW-1133">Transmembrane helix</keyword>
<keyword evidence="4 7" id="KW-0812">Transmembrane</keyword>
<feature type="transmembrane region" description="Helical" evidence="7">
    <location>
        <begin position="160"/>
        <end position="178"/>
    </location>
</feature>
<keyword evidence="6 7" id="KW-0472">Membrane</keyword>
<evidence type="ECO:0000256" key="7">
    <source>
        <dbReference type="SAM" id="Phobius"/>
    </source>
</evidence>
<evidence type="ECO:0000313" key="10">
    <source>
        <dbReference type="Proteomes" id="UP000199516"/>
    </source>
</evidence>
<dbReference type="SUPFAM" id="SSF103473">
    <property type="entry name" value="MFS general substrate transporter"/>
    <property type="match status" value="1"/>
</dbReference>
<feature type="domain" description="Major facilitator superfamily (MFS) profile" evidence="8">
    <location>
        <begin position="4"/>
        <end position="382"/>
    </location>
</feature>
<evidence type="ECO:0000256" key="5">
    <source>
        <dbReference type="ARBA" id="ARBA00022989"/>
    </source>
</evidence>
<feature type="transmembrane region" description="Helical" evidence="7">
    <location>
        <begin position="199"/>
        <end position="222"/>
    </location>
</feature>
<feature type="transmembrane region" description="Helical" evidence="7">
    <location>
        <begin position="70"/>
        <end position="89"/>
    </location>
</feature>
<dbReference type="InterPro" id="IPR050189">
    <property type="entry name" value="MFS_Efflux_Transporters"/>
</dbReference>
<dbReference type="InterPro" id="IPR036259">
    <property type="entry name" value="MFS_trans_sf"/>
</dbReference>
<dbReference type="PROSITE" id="PS50850">
    <property type="entry name" value="MFS"/>
    <property type="match status" value="1"/>
</dbReference>
<keyword evidence="3" id="KW-1003">Cell membrane</keyword>
<dbReference type="AlphaFoldDB" id="A0A1I2D0H0"/>